<feature type="region of interest" description="Disordered" evidence="4">
    <location>
        <begin position="436"/>
        <end position="459"/>
    </location>
</feature>
<feature type="transmembrane region" description="Helical" evidence="5">
    <location>
        <begin position="40"/>
        <end position="60"/>
    </location>
</feature>
<name>E3J1M9_PSEI1</name>
<feature type="transmembrane region" description="Helical" evidence="5">
    <location>
        <begin position="168"/>
        <end position="188"/>
    </location>
</feature>
<accession>E3J1M9</accession>
<dbReference type="Pfam" id="PF02518">
    <property type="entry name" value="HATPase_c"/>
    <property type="match status" value="1"/>
</dbReference>
<evidence type="ECO:0000256" key="3">
    <source>
        <dbReference type="ARBA" id="ARBA00023012"/>
    </source>
</evidence>
<dbReference type="eggNOG" id="COG4585">
    <property type="taxonomic scope" value="Bacteria"/>
</dbReference>
<dbReference type="InterPro" id="IPR017205">
    <property type="entry name" value="Sig_transdc_His_kinase_ChrS"/>
</dbReference>
<proteinExistence type="predicted"/>
<evidence type="ECO:0000313" key="8">
    <source>
        <dbReference type="Proteomes" id="UP000002484"/>
    </source>
</evidence>
<evidence type="ECO:0000256" key="5">
    <source>
        <dbReference type="SAM" id="Phobius"/>
    </source>
</evidence>
<dbReference type="KEGG" id="fri:FraEuI1c_3690"/>
<feature type="compositionally biased region" description="Low complexity" evidence="4">
    <location>
        <begin position="437"/>
        <end position="452"/>
    </location>
</feature>
<dbReference type="AlphaFoldDB" id="E3J1M9"/>
<evidence type="ECO:0000256" key="1">
    <source>
        <dbReference type="ARBA" id="ARBA00022679"/>
    </source>
</evidence>
<dbReference type="HOGENOM" id="CLU_000445_20_15_11"/>
<keyword evidence="1" id="KW-0808">Transferase</keyword>
<dbReference type="PANTHER" id="PTHR24421:SF62">
    <property type="entry name" value="SENSORY TRANSDUCTION HISTIDINE KINASE"/>
    <property type="match status" value="1"/>
</dbReference>
<evidence type="ECO:0000256" key="4">
    <source>
        <dbReference type="SAM" id="MobiDB-lite"/>
    </source>
</evidence>
<dbReference type="SUPFAM" id="SSF55874">
    <property type="entry name" value="ATPase domain of HSP90 chaperone/DNA topoisomerase II/histidine kinase"/>
    <property type="match status" value="1"/>
</dbReference>
<evidence type="ECO:0000313" key="7">
    <source>
        <dbReference type="EMBL" id="ADP81697.1"/>
    </source>
</evidence>
<gene>
    <name evidence="7" type="ordered locus">FraEuI1c_3690</name>
</gene>
<dbReference type="InterPro" id="IPR003594">
    <property type="entry name" value="HATPase_dom"/>
</dbReference>
<dbReference type="PIRSF" id="PIRSF037434">
    <property type="entry name" value="STHK_ChrS"/>
    <property type="match status" value="1"/>
</dbReference>
<dbReference type="Pfam" id="PF07730">
    <property type="entry name" value="HisKA_3"/>
    <property type="match status" value="1"/>
</dbReference>
<feature type="transmembrane region" description="Helical" evidence="5">
    <location>
        <begin position="72"/>
        <end position="92"/>
    </location>
</feature>
<dbReference type="EMBL" id="CP002299">
    <property type="protein sequence ID" value="ADP81697.1"/>
    <property type="molecule type" value="Genomic_DNA"/>
</dbReference>
<feature type="transmembrane region" description="Helical" evidence="5">
    <location>
        <begin position="142"/>
        <end position="162"/>
    </location>
</feature>
<keyword evidence="8" id="KW-1185">Reference proteome</keyword>
<dbReference type="InterPro" id="IPR011712">
    <property type="entry name" value="Sig_transdc_His_kin_sub3_dim/P"/>
</dbReference>
<reference evidence="7 8" key="1">
    <citation type="submission" date="2010-10" db="EMBL/GenBank/DDBJ databases">
        <title>Complete sequence of Frankia sp. EuI1c.</title>
        <authorList>
            <consortium name="US DOE Joint Genome Institute"/>
            <person name="Lucas S."/>
            <person name="Copeland A."/>
            <person name="Lapidus A."/>
            <person name="Cheng J.-F."/>
            <person name="Bruce D."/>
            <person name="Goodwin L."/>
            <person name="Pitluck S."/>
            <person name="Chertkov O."/>
            <person name="Detter J.C."/>
            <person name="Han C."/>
            <person name="Tapia R."/>
            <person name="Land M."/>
            <person name="Hauser L."/>
            <person name="Jeffries C."/>
            <person name="Kyrpides N."/>
            <person name="Ivanova N."/>
            <person name="Mikhailova N."/>
            <person name="Beauchemin N."/>
            <person name="Sen A."/>
            <person name="Sur S.A."/>
            <person name="Gtari M."/>
            <person name="Wall L."/>
            <person name="Tisa L."/>
            <person name="Woyke T."/>
        </authorList>
    </citation>
    <scope>NUCLEOTIDE SEQUENCE [LARGE SCALE GENOMIC DNA]</scope>
    <source>
        <strain evidence="8">DSM 45817 / CECT 9037 / EuI1c</strain>
    </source>
</reference>
<dbReference type="GO" id="GO:0000155">
    <property type="term" value="F:phosphorelay sensor kinase activity"/>
    <property type="evidence" value="ECO:0007669"/>
    <property type="project" value="InterPro"/>
</dbReference>
<dbReference type="CDD" id="cd16917">
    <property type="entry name" value="HATPase_UhpB-NarQ-NarX-like"/>
    <property type="match status" value="1"/>
</dbReference>
<dbReference type="InParanoid" id="E3J1M9"/>
<dbReference type="InterPro" id="IPR036890">
    <property type="entry name" value="HATPase_C_sf"/>
</dbReference>
<keyword evidence="5" id="KW-0812">Transmembrane</keyword>
<dbReference type="GO" id="GO:0016020">
    <property type="term" value="C:membrane"/>
    <property type="evidence" value="ECO:0007669"/>
    <property type="project" value="InterPro"/>
</dbReference>
<dbReference type="InterPro" id="IPR050482">
    <property type="entry name" value="Sensor_HK_TwoCompSys"/>
</dbReference>
<dbReference type="STRING" id="298654.FraEuI1c_3690"/>
<keyword evidence="5" id="KW-1133">Transmembrane helix</keyword>
<feature type="transmembrane region" description="Helical" evidence="5">
    <location>
        <begin position="104"/>
        <end position="130"/>
    </location>
</feature>
<dbReference type="Gene3D" id="3.30.565.10">
    <property type="entry name" value="Histidine kinase-like ATPase, C-terminal domain"/>
    <property type="match status" value="1"/>
</dbReference>
<dbReference type="SMART" id="SM00387">
    <property type="entry name" value="HATPase_c"/>
    <property type="match status" value="1"/>
</dbReference>
<evidence type="ECO:0000259" key="6">
    <source>
        <dbReference type="SMART" id="SM00387"/>
    </source>
</evidence>
<dbReference type="GO" id="GO:0046983">
    <property type="term" value="F:protein dimerization activity"/>
    <property type="evidence" value="ECO:0007669"/>
    <property type="project" value="InterPro"/>
</dbReference>
<sequence>MTVMRGVHLPERAVGPGAALGCGAAGQTGEVTWQERSDRLARLLMLPMLAISTLLAVITLPAVRTQHTRVEIGVAVVAVAALWSTGLIRYPVTGVPPRSRWLVFGVHLTLAATLVWLNPWYGVFAFTGYFLADELGGHARRVGFVAVALVSAASQAAGYPNGSNAHTVTYLIMAAFNVVAVLLMVNLTNRVMEQNTERGRMIAELAETNRQLQASMDENAGLHAQLLTQAREAGVAEERGRLAGEIHDTLAQGLAGILTQLEAARRAHADPAEWSRHIELADGLARANLTEARRSVRALRPEQLEQASLSDALADLARDWSRRTQVPAEAVTTGVPVRAPAETEMAVFRIAQEALANVARHAHATRARVTLSYLDDTLLLDVADDGAGFHPGAGAPPARFGVTGMRRRAESVAGTLSIESAPGDGTTVNAVFPLTPTPAEATPGTGGAARETASVEVAR</sequence>
<evidence type="ECO:0000256" key="2">
    <source>
        <dbReference type="ARBA" id="ARBA00022777"/>
    </source>
</evidence>
<dbReference type="PANTHER" id="PTHR24421">
    <property type="entry name" value="NITRATE/NITRITE SENSOR PROTEIN NARX-RELATED"/>
    <property type="match status" value="1"/>
</dbReference>
<keyword evidence="3" id="KW-0902">Two-component regulatory system</keyword>
<keyword evidence="2 7" id="KW-0418">Kinase</keyword>
<dbReference type="Proteomes" id="UP000002484">
    <property type="component" value="Chromosome"/>
</dbReference>
<feature type="domain" description="Histidine kinase/HSP90-like ATPase" evidence="6">
    <location>
        <begin position="342"/>
        <end position="436"/>
    </location>
</feature>
<protein>
    <submittedName>
        <fullName evidence="7">Integral membrane sensor signal transduction histidine kinase</fullName>
    </submittedName>
</protein>
<dbReference type="Gene3D" id="1.20.5.1930">
    <property type="match status" value="1"/>
</dbReference>
<organism evidence="7 8">
    <name type="scientific">Pseudofrankia inefficax (strain DSM 45817 / CECT 9037 / DDB 130130 / EuI1c)</name>
    <name type="common">Frankia inefficax</name>
    <dbReference type="NCBI Taxonomy" id="298654"/>
    <lineage>
        <taxon>Bacteria</taxon>
        <taxon>Bacillati</taxon>
        <taxon>Actinomycetota</taxon>
        <taxon>Actinomycetes</taxon>
        <taxon>Frankiales</taxon>
        <taxon>Frankiaceae</taxon>
        <taxon>Pseudofrankia</taxon>
    </lineage>
</organism>
<keyword evidence="5" id="KW-0472">Membrane</keyword>